<feature type="non-terminal residue" evidence="2">
    <location>
        <position position="1"/>
    </location>
</feature>
<organism evidence="2 3">
    <name type="scientific">Adineta steineri</name>
    <dbReference type="NCBI Taxonomy" id="433720"/>
    <lineage>
        <taxon>Eukaryota</taxon>
        <taxon>Metazoa</taxon>
        <taxon>Spiralia</taxon>
        <taxon>Gnathifera</taxon>
        <taxon>Rotifera</taxon>
        <taxon>Eurotatoria</taxon>
        <taxon>Bdelloidea</taxon>
        <taxon>Adinetida</taxon>
        <taxon>Adinetidae</taxon>
        <taxon>Adineta</taxon>
    </lineage>
</organism>
<proteinExistence type="predicted"/>
<name>A0A820C5B1_9BILA</name>
<evidence type="ECO:0000256" key="1">
    <source>
        <dbReference type="SAM" id="Phobius"/>
    </source>
</evidence>
<dbReference type="InterPro" id="IPR029063">
    <property type="entry name" value="SAM-dependent_MTases_sf"/>
</dbReference>
<comment type="caution">
    <text evidence="2">The sequence shown here is derived from an EMBL/GenBank/DDBJ whole genome shotgun (WGS) entry which is preliminary data.</text>
</comment>
<dbReference type="Proteomes" id="UP000663868">
    <property type="component" value="Unassembled WGS sequence"/>
</dbReference>
<dbReference type="AlphaFoldDB" id="A0A820C5B1"/>
<dbReference type="EMBL" id="CAJOBB010008443">
    <property type="protein sequence ID" value="CAF4208411.1"/>
    <property type="molecule type" value="Genomic_DNA"/>
</dbReference>
<keyword evidence="1" id="KW-0812">Transmembrane</keyword>
<keyword evidence="1" id="KW-0472">Membrane</keyword>
<evidence type="ECO:0000313" key="2">
    <source>
        <dbReference type="EMBL" id="CAF4208411.1"/>
    </source>
</evidence>
<sequence>MIIVVRKRFRRVSHLVNFFDESIIDEMFGHIKYIHGCRFLTIAKWFIMLILIIVLLFIINYNKLFYVKYEEETNKYASLIFMSAEERNIIRLYLNKSHTMLEYGSGYSTLYFSQFVNAYYSIEHNEQ</sequence>
<protein>
    <submittedName>
        <fullName evidence="2">Uncharacterized protein</fullName>
    </submittedName>
</protein>
<reference evidence="2" key="1">
    <citation type="submission" date="2021-02" db="EMBL/GenBank/DDBJ databases">
        <authorList>
            <person name="Nowell W R."/>
        </authorList>
    </citation>
    <scope>NUCLEOTIDE SEQUENCE</scope>
</reference>
<keyword evidence="1" id="KW-1133">Transmembrane helix</keyword>
<evidence type="ECO:0000313" key="3">
    <source>
        <dbReference type="Proteomes" id="UP000663868"/>
    </source>
</evidence>
<feature type="transmembrane region" description="Helical" evidence="1">
    <location>
        <begin position="42"/>
        <end position="61"/>
    </location>
</feature>
<dbReference type="Gene3D" id="3.40.50.150">
    <property type="entry name" value="Vaccinia Virus protein VP39"/>
    <property type="match status" value="1"/>
</dbReference>
<gene>
    <name evidence="2" type="ORF">KXQ929_LOCUS40506</name>
</gene>
<accession>A0A820C5B1</accession>